<protein>
    <submittedName>
        <fullName evidence="2">Uncharacterized protein</fullName>
    </submittedName>
</protein>
<evidence type="ECO:0000313" key="3">
    <source>
        <dbReference type="Proteomes" id="UP001595593"/>
    </source>
</evidence>
<keyword evidence="1" id="KW-0472">Membrane</keyword>
<keyword evidence="1" id="KW-1133">Transmembrane helix</keyword>
<accession>A0ABV7G4P1</accession>
<comment type="caution">
    <text evidence="2">The sequence shown here is derived from an EMBL/GenBank/DDBJ whole genome shotgun (WGS) entry which is preliminary data.</text>
</comment>
<dbReference type="Proteomes" id="UP001595593">
    <property type="component" value="Unassembled WGS sequence"/>
</dbReference>
<name>A0ABV7G4P1_9PROT</name>
<evidence type="ECO:0000313" key="2">
    <source>
        <dbReference type="EMBL" id="MFC3126160.1"/>
    </source>
</evidence>
<gene>
    <name evidence="2" type="ORF">ACFOD4_13915</name>
</gene>
<keyword evidence="3" id="KW-1185">Reference proteome</keyword>
<feature type="transmembrane region" description="Helical" evidence="1">
    <location>
        <begin position="6"/>
        <end position="26"/>
    </location>
</feature>
<dbReference type="EMBL" id="JBHRTN010000014">
    <property type="protein sequence ID" value="MFC3126160.1"/>
    <property type="molecule type" value="Genomic_DNA"/>
</dbReference>
<proteinExistence type="predicted"/>
<keyword evidence="1" id="KW-0812">Transmembrane</keyword>
<sequence>MNLTQILDASALAVLAAQAGWIGLLYRRMGRLRTTLEGAGAVIGQLDTASRRLDDSAGGIVQKVRDGIAEVDSKIGACRRLSQELTTASRHAEEVATRLDQALRQNRRLQTARAAAPPRELAEPLGLAERLAGREDRALPHASAIPPGRLVDVAPEPEEATIPSPEPAIALDVAPLLALAMKPHDVLPEPPSLGSVLAAELLFAERAAPVTGGLAGPVHGLAHRPDDPRTVRVKLD</sequence>
<dbReference type="RefSeq" id="WP_379597323.1">
    <property type="nucleotide sequence ID" value="NZ_JBHRTN010000014.1"/>
</dbReference>
<reference evidence="3" key="1">
    <citation type="journal article" date="2019" name="Int. J. Syst. Evol. Microbiol.">
        <title>The Global Catalogue of Microorganisms (GCM) 10K type strain sequencing project: providing services to taxonomists for standard genome sequencing and annotation.</title>
        <authorList>
            <consortium name="The Broad Institute Genomics Platform"/>
            <consortium name="The Broad Institute Genome Sequencing Center for Infectious Disease"/>
            <person name="Wu L."/>
            <person name="Ma J."/>
        </authorList>
    </citation>
    <scope>NUCLEOTIDE SEQUENCE [LARGE SCALE GENOMIC DNA]</scope>
    <source>
        <strain evidence="3">KCTC 52094</strain>
    </source>
</reference>
<organism evidence="2 3">
    <name type="scientific">Teichococcus globiformis</name>
    <dbReference type="NCBI Taxonomy" id="2307229"/>
    <lineage>
        <taxon>Bacteria</taxon>
        <taxon>Pseudomonadati</taxon>
        <taxon>Pseudomonadota</taxon>
        <taxon>Alphaproteobacteria</taxon>
        <taxon>Acetobacterales</taxon>
        <taxon>Roseomonadaceae</taxon>
        <taxon>Roseomonas</taxon>
    </lineage>
</organism>
<evidence type="ECO:0000256" key="1">
    <source>
        <dbReference type="SAM" id="Phobius"/>
    </source>
</evidence>